<feature type="domain" description="FAD-binding" evidence="7">
    <location>
        <begin position="17"/>
        <end position="179"/>
    </location>
</feature>
<proteinExistence type="inferred from homology"/>
<keyword evidence="5" id="KW-0503">Monooxygenase</keyword>
<keyword evidence="9" id="KW-1185">Reference proteome</keyword>
<sequence length="474" mass="52091">MDQGPDKQAAPGSSGITVIIVGLGLGGLTAAIECRRKGHNVIAIDKQKELKPIGDSIGIANNAAFIVRRWADGAVDRRLQAVIAHPDVMAIYDNKGELLVNSDLSGYGRGYGYPAHRGDLAMAFYEHAKELGVTFRLGHQVLEYFETDTEAGVVLDGQRVTADCVVAADGIHSKARGAVLGTDPAPHSSGYAMYRSWFDAGEVAADPETRWILDGAEQNDVTKLYLGQDIHVMVGTAKLGKEIFWMCTHKDVYDVSESWSYPGKIDDALEYIKDWPITAKLEPLLRKTPAERLIDFKLLWRDPLPTWVSAGGRLVVIGDAAHAFLPTSGQGAAQAMEDAATVAICLEQAGKHDIPLALRTMQALRYRRATLMQQIGFETRNQWHQTDWEAVKKDATLLEIPRPSWVFLHDSQAYAYDEFARAADTVRRGTEYTPTNIPDAGVFHRTMDFHSAIAQQARPTNVPTQRAGDKILVG</sequence>
<protein>
    <recommendedName>
        <fullName evidence="7">FAD-binding domain-containing protein</fullName>
    </recommendedName>
</protein>
<dbReference type="Gene3D" id="3.50.50.60">
    <property type="entry name" value="FAD/NAD(P)-binding domain"/>
    <property type="match status" value="1"/>
</dbReference>
<dbReference type="PRINTS" id="PR00420">
    <property type="entry name" value="RNGMNOXGNASE"/>
</dbReference>
<dbReference type="SUPFAM" id="SSF51905">
    <property type="entry name" value="FAD/NAD(P)-binding domain"/>
    <property type="match status" value="1"/>
</dbReference>
<evidence type="ECO:0000256" key="6">
    <source>
        <dbReference type="SAM" id="Phobius"/>
    </source>
</evidence>
<dbReference type="PANTHER" id="PTHR13789:SF236">
    <property type="entry name" value="MONOOXYGENASE, PUTATIVE (AFU_ORTHOLOGUE AFUA_6G12060)-RELATED"/>
    <property type="match status" value="1"/>
</dbReference>
<feature type="transmembrane region" description="Helical" evidence="6">
    <location>
        <begin position="12"/>
        <end position="32"/>
    </location>
</feature>
<keyword evidence="6" id="KW-0812">Transmembrane</keyword>
<dbReference type="Pfam" id="PF01494">
    <property type="entry name" value="FAD_binding_3"/>
    <property type="match status" value="2"/>
</dbReference>
<dbReference type="PANTHER" id="PTHR13789">
    <property type="entry name" value="MONOOXYGENASE"/>
    <property type="match status" value="1"/>
</dbReference>
<comment type="caution">
    <text evidence="8">The sequence shown here is derived from an EMBL/GenBank/DDBJ whole genome shotgun (WGS) entry which is preliminary data.</text>
</comment>
<evidence type="ECO:0000256" key="3">
    <source>
        <dbReference type="ARBA" id="ARBA00022827"/>
    </source>
</evidence>
<dbReference type="InterPro" id="IPR036188">
    <property type="entry name" value="FAD/NAD-bd_sf"/>
</dbReference>
<dbReference type="InterPro" id="IPR002938">
    <property type="entry name" value="FAD-bd"/>
</dbReference>
<evidence type="ECO:0000313" key="8">
    <source>
        <dbReference type="EMBL" id="CAK7237852.1"/>
    </source>
</evidence>
<keyword evidence="3" id="KW-0274">FAD</keyword>
<reference evidence="8 9" key="1">
    <citation type="submission" date="2024-01" db="EMBL/GenBank/DDBJ databases">
        <authorList>
            <person name="Allen C."/>
            <person name="Tagirdzhanova G."/>
        </authorList>
    </citation>
    <scope>NUCLEOTIDE SEQUENCE [LARGE SCALE GENOMIC DNA]</scope>
</reference>
<accession>A0ABP0D0C6</accession>
<comment type="similarity">
    <text evidence="1">Belongs to the paxM FAD-dependent monooxygenase family.</text>
</comment>
<name>A0ABP0D0C6_9PEZI</name>
<evidence type="ECO:0000259" key="7">
    <source>
        <dbReference type="Pfam" id="PF01494"/>
    </source>
</evidence>
<evidence type="ECO:0000256" key="4">
    <source>
        <dbReference type="ARBA" id="ARBA00023002"/>
    </source>
</evidence>
<dbReference type="InterPro" id="IPR050493">
    <property type="entry name" value="FAD-dep_Monooxygenase_BioMet"/>
</dbReference>
<keyword evidence="4" id="KW-0560">Oxidoreductase</keyword>
<evidence type="ECO:0000256" key="2">
    <source>
        <dbReference type="ARBA" id="ARBA00022630"/>
    </source>
</evidence>
<organism evidence="8 9">
    <name type="scientific">Sporothrix eucalyptigena</name>
    <dbReference type="NCBI Taxonomy" id="1812306"/>
    <lineage>
        <taxon>Eukaryota</taxon>
        <taxon>Fungi</taxon>
        <taxon>Dikarya</taxon>
        <taxon>Ascomycota</taxon>
        <taxon>Pezizomycotina</taxon>
        <taxon>Sordariomycetes</taxon>
        <taxon>Sordariomycetidae</taxon>
        <taxon>Ophiostomatales</taxon>
        <taxon>Ophiostomataceae</taxon>
        <taxon>Sporothrix</taxon>
    </lineage>
</organism>
<feature type="domain" description="FAD-binding" evidence="7">
    <location>
        <begin position="312"/>
        <end position="348"/>
    </location>
</feature>
<dbReference type="Proteomes" id="UP001642482">
    <property type="component" value="Unassembled WGS sequence"/>
</dbReference>
<keyword evidence="6" id="KW-0472">Membrane</keyword>
<evidence type="ECO:0000313" key="9">
    <source>
        <dbReference type="Proteomes" id="UP001642482"/>
    </source>
</evidence>
<dbReference type="SUPFAM" id="SSF54373">
    <property type="entry name" value="FAD-linked reductases, C-terminal domain"/>
    <property type="match status" value="1"/>
</dbReference>
<evidence type="ECO:0000256" key="5">
    <source>
        <dbReference type="ARBA" id="ARBA00023033"/>
    </source>
</evidence>
<keyword evidence="6" id="KW-1133">Transmembrane helix</keyword>
<gene>
    <name evidence="8" type="ORF">SEUCBS140593_010163</name>
</gene>
<keyword evidence="2" id="KW-0285">Flavoprotein</keyword>
<evidence type="ECO:0000256" key="1">
    <source>
        <dbReference type="ARBA" id="ARBA00007992"/>
    </source>
</evidence>
<dbReference type="EMBL" id="CAWUHD010000195">
    <property type="protein sequence ID" value="CAK7237852.1"/>
    <property type="molecule type" value="Genomic_DNA"/>
</dbReference>